<protein>
    <submittedName>
        <fullName evidence="1">Uncharacterized protein</fullName>
    </submittedName>
</protein>
<dbReference type="Proteomes" id="UP001501710">
    <property type="component" value="Unassembled WGS sequence"/>
</dbReference>
<keyword evidence="2" id="KW-1185">Reference proteome</keyword>
<accession>A0ABP8C2F9</accession>
<dbReference type="InterPro" id="IPR054202">
    <property type="entry name" value="DUF6907"/>
</dbReference>
<evidence type="ECO:0000313" key="2">
    <source>
        <dbReference type="Proteomes" id="UP001501710"/>
    </source>
</evidence>
<gene>
    <name evidence="1" type="ORF">GCM10022254_32680</name>
</gene>
<evidence type="ECO:0000313" key="1">
    <source>
        <dbReference type="EMBL" id="GAA4232537.1"/>
    </source>
</evidence>
<dbReference type="EMBL" id="BAABAS010000006">
    <property type="protein sequence ID" value="GAA4232537.1"/>
    <property type="molecule type" value="Genomic_DNA"/>
</dbReference>
<sequence>MTSAAAIIGGYLKAFSHDAERCPLWCGGGHTDPDEHAGTVFTVQPAGPVPSGESRPGDLLLALRQDPGTGPQVVLSHEDRPEEYPLAPAEARKLAEHLTALAVSAEAAPTSR</sequence>
<reference evidence="2" key="1">
    <citation type="journal article" date="2019" name="Int. J. Syst. Evol. Microbiol.">
        <title>The Global Catalogue of Microorganisms (GCM) 10K type strain sequencing project: providing services to taxonomists for standard genome sequencing and annotation.</title>
        <authorList>
            <consortium name="The Broad Institute Genomics Platform"/>
            <consortium name="The Broad Institute Genome Sequencing Center for Infectious Disease"/>
            <person name="Wu L."/>
            <person name="Ma J."/>
        </authorList>
    </citation>
    <scope>NUCLEOTIDE SEQUENCE [LARGE SCALE GENOMIC DNA]</scope>
    <source>
        <strain evidence="2">JCM 17440</strain>
    </source>
</reference>
<dbReference type="Pfam" id="PF21848">
    <property type="entry name" value="DUF6907"/>
    <property type="match status" value="1"/>
</dbReference>
<name>A0ABP8C2F9_9ACTN</name>
<organism evidence="1 2">
    <name type="scientific">Actinomadura meridiana</name>
    <dbReference type="NCBI Taxonomy" id="559626"/>
    <lineage>
        <taxon>Bacteria</taxon>
        <taxon>Bacillati</taxon>
        <taxon>Actinomycetota</taxon>
        <taxon>Actinomycetes</taxon>
        <taxon>Streptosporangiales</taxon>
        <taxon>Thermomonosporaceae</taxon>
        <taxon>Actinomadura</taxon>
    </lineage>
</organism>
<proteinExistence type="predicted"/>
<comment type="caution">
    <text evidence="1">The sequence shown here is derived from an EMBL/GenBank/DDBJ whole genome shotgun (WGS) entry which is preliminary data.</text>
</comment>